<keyword evidence="2" id="KW-1003">Cell membrane</keyword>
<dbReference type="PANTHER" id="PTHR22926">
    <property type="entry name" value="PHOSPHO-N-ACETYLMURAMOYL-PENTAPEPTIDE-TRANSFERASE"/>
    <property type="match status" value="1"/>
</dbReference>
<dbReference type="CDD" id="cd06912">
    <property type="entry name" value="GT_MraY_like"/>
    <property type="match status" value="1"/>
</dbReference>
<feature type="transmembrane region" description="Helical" evidence="8">
    <location>
        <begin position="73"/>
        <end position="91"/>
    </location>
</feature>
<protein>
    <submittedName>
        <fullName evidence="9">Glycosyl transferase</fullName>
    </submittedName>
</protein>
<evidence type="ECO:0000256" key="5">
    <source>
        <dbReference type="ARBA" id="ARBA00022989"/>
    </source>
</evidence>
<comment type="caution">
    <text evidence="9">The sequence shown here is derived from an EMBL/GenBank/DDBJ whole genome shotgun (WGS) entry which is preliminary data.</text>
</comment>
<evidence type="ECO:0000256" key="2">
    <source>
        <dbReference type="ARBA" id="ARBA00022475"/>
    </source>
</evidence>
<keyword evidence="10" id="KW-1185">Reference proteome</keyword>
<organism evidence="9 10">
    <name type="scientific">Formosimonas limnophila</name>
    <dbReference type="NCBI Taxonomy" id="1384487"/>
    <lineage>
        <taxon>Bacteria</taxon>
        <taxon>Pseudomonadati</taxon>
        <taxon>Pseudomonadota</taxon>
        <taxon>Betaproteobacteria</taxon>
        <taxon>Burkholderiales</taxon>
        <taxon>Burkholderiaceae</taxon>
        <taxon>Formosimonas</taxon>
    </lineage>
</organism>
<evidence type="ECO:0000313" key="10">
    <source>
        <dbReference type="Proteomes" id="UP000614287"/>
    </source>
</evidence>
<keyword evidence="6 8" id="KW-0472">Membrane</keyword>
<feature type="transmembrane region" description="Helical" evidence="8">
    <location>
        <begin position="308"/>
        <end position="325"/>
    </location>
</feature>
<feature type="transmembrane region" description="Helical" evidence="8">
    <location>
        <begin position="217"/>
        <end position="236"/>
    </location>
</feature>
<dbReference type="InterPro" id="IPR000715">
    <property type="entry name" value="Glycosyl_transferase_4"/>
</dbReference>
<dbReference type="GO" id="GO:0016780">
    <property type="term" value="F:phosphotransferase activity, for other substituted phosphate groups"/>
    <property type="evidence" value="ECO:0007669"/>
    <property type="project" value="InterPro"/>
</dbReference>
<gene>
    <name evidence="9" type="ORF">GCM10009007_19130</name>
</gene>
<feature type="transmembrane region" description="Helical" evidence="8">
    <location>
        <begin position="331"/>
        <end position="350"/>
    </location>
</feature>
<dbReference type="EMBL" id="BMZG01000011">
    <property type="protein sequence ID" value="GHA78278.1"/>
    <property type="molecule type" value="Genomic_DNA"/>
</dbReference>
<keyword evidence="5 8" id="KW-1133">Transmembrane helix</keyword>
<evidence type="ECO:0000313" key="9">
    <source>
        <dbReference type="EMBL" id="GHA78278.1"/>
    </source>
</evidence>
<feature type="transmembrane region" description="Helical" evidence="8">
    <location>
        <begin position="160"/>
        <end position="181"/>
    </location>
</feature>
<keyword evidence="7" id="KW-0460">Magnesium</keyword>
<feature type="transmembrane region" description="Helical" evidence="8">
    <location>
        <begin position="187"/>
        <end position="205"/>
    </location>
</feature>
<dbReference type="GO" id="GO:0005886">
    <property type="term" value="C:plasma membrane"/>
    <property type="evidence" value="ECO:0007669"/>
    <property type="project" value="UniProtKB-SubCell"/>
</dbReference>
<evidence type="ECO:0000256" key="4">
    <source>
        <dbReference type="ARBA" id="ARBA00022692"/>
    </source>
</evidence>
<feature type="transmembrane region" description="Helical" evidence="8">
    <location>
        <begin position="45"/>
        <end position="66"/>
    </location>
</feature>
<dbReference type="PANTHER" id="PTHR22926:SF3">
    <property type="entry name" value="UNDECAPRENYL-PHOSPHATE ALPHA-N-ACETYLGLUCOSAMINYL 1-PHOSPHATE TRANSFERASE"/>
    <property type="match status" value="1"/>
</dbReference>
<keyword evidence="4 8" id="KW-0812">Transmembrane</keyword>
<evidence type="ECO:0000256" key="8">
    <source>
        <dbReference type="SAM" id="Phobius"/>
    </source>
</evidence>
<accession>A0A8J3CNX5</accession>
<keyword evidence="7" id="KW-0479">Metal-binding</keyword>
<reference evidence="9" key="2">
    <citation type="submission" date="2020-09" db="EMBL/GenBank/DDBJ databases">
        <authorList>
            <person name="Sun Q."/>
            <person name="Kim S."/>
        </authorList>
    </citation>
    <scope>NUCLEOTIDE SEQUENCE</scope>
    <source>
        <strain evidence="9">KCTC 32501</strain>
    </source>
</reference>
<feature type="binding site" evidence="7">
    <location>
        <position position="156"/>
    </location>
    <ligand>
        <name>Mg(2+)</name>
        <dbReference type="ChEBI" id="CHEBI:18420"/>
    </ligand>
</feature>
<dbReference type="GO" id="GO:0044038">
    <property type="term" value="P:cell wall macromolecule biosynthetic process"/>
    <property type="evidence" value="ECO:0007669"/>
    <property type="project" value="TreeGrafter"/>
</dbReference>
<dbReference type="Pfam" id="PF00953">
    <property type="entry name" value="Glycos_transf_4"/>
    <property type="match status" value="1"/>
</dbReference>
<evidence type="ECO:0000256" key="3">
    <source>
        <dbReference type="ARBA" id="ARBA00022679"/>
    </source>
</evidence>
<dbReference type="GO" id="GO:0071555">
    <property type="term" value="P:cell wall organization"/>
    <property type="evidence" value="ECO:0007669"/>
    <property type="project" value="TreeGrafter"/>
</dbReference>
<comment type="subcellular location">
    <subcellularLocation>
        <location evidence="1">Cell membrane</location>
        <topology evidence="1">Multi-pass membrane protein</topology>
    </subcellularLocation>
</comment>
<sequence length="367" mass="41005">MSYFVVAFLLSFLTTMWLVHSHHLHSHISHDHDLSGPQKFHENPVPRIGGVGIAVGLAGFAILALLRNHPQASLLTTLLICALPAFFAGILEDTTKRVSPMWRLLSTAVSAILASALLKATIDRLDIWGLDALMSISIVGIVFTAFCVSGIANAVNIIDGFNGLSSVVVCTMLLSLVYVAFSVNDSMVLSCSLALIGAIIGFFLWNYPSGNIFLGDGGAYLIGFLVADLAVILVNRHPSVSAWYPVLLFMYPLVETLFSIYRRRFIKKQAASVPDGVHLHSLLYRRMIRWTLGFQHISAEQRNAMTSPYLWVLSSMAVVPATLFAQHTWVLIAFSLLFIFSYVWIYWRLVRFKSPMWLNWLYSHRKK</sequence>
<comment type="cofactor">
    <cofactor evidence="7">
        <name>Mg(2+)</name>
        <dbReference type="ChEBI" id="CHEBI:18420"/>
    </cofactor>
</comment>
<dbReference type="Proteomes" id="UP000614287">
    <property type="component" value="Unassembled WGS sequence"/>
</dbReference>
<keyword evidence="3 9" id="KW-0808">Transferase</keyword>
<evidence type="ECO:0000256" key="6">
    <source>
        <dbReference type="ARBA" id="ARBA00023136"/>
    </source>
</evidence>
<evidence type="ECO:0000256" key="7">
    <source>
        <dbReference type="PIRSR" id="PIRSR600715-1"/>
    </source>
</evidence>
<dbReference type="GO" id="GO:0046872">
    <property type="term" value="F:metal ion binding"/>
    <property type="evidence" value="ECO:0007669"/>
    <property type="project" value="UniProtKB-KW"/>
</dbReference>
<feature type="binding site" evidence="7">
    <location>
        <position position="216"/>
    </location>
    <ligand>
        <name>Mg(2+)</name>
        <dbReference type="ChEBI" id="CHEBI:18420"/>
    </ligand>
</feature>
<dbReference type="AlphaFoldDB" id="A0A8J3CNX5"/>
<feature type="transmembrane region" description="Helical" evidence="8">
    <location>
        <begin position="242"/>
        <end position="261"/>
    </location>
</feature>
<dbReference type="RefSeq" id="WP_189493743.1">
    <property type="nucleotide sequence ID" value="NZ_BMZG01000011.1"/>
</dbReference>
<name>A0A8J3CNX5_9BURK</name>
<proteinExistence type="predicted"/>
<dbReference type="GO" id="GO:0009103">
    <property type="term" value="P:lipopolysaccharide biosynthetic process"/>
    <property type="evidence" value="ECO:0007669"/>
    <property type="project" value="TreeGrafter"/>
</dbReference>
<reference evidence="9" key="1">
    <citation type="journal article" date="2014" name="Int. J. Syst. Evol. Microbiol.">
        <title>Complete genome sequence of Corynebacterium casei LMG S-19264T (=DSM 44701T), isolated from a smear-ripened cheese.</title>
        <authorList>
            <consortium name="US DOE Joint Genome Institute (JGI-PGF)"/>
            <person name="Walter F."/>
            <person name="Albersmeier A."/>
            <person name="Kalinowski J."/>
            <person name="Ruckert C."/>
        </authorList>
    </citation>
    <scope>NUCLEOTIDE SEQUENCE</scope>
    <source>
        <strain evidence="9">KCTC 32501</strain>
    </source>
</reference>
<feature type="transmembrane region" description="Helical" evidence="8">
    <location>
        <begin position="127"/>
        <end position="148"/>
    </location>
</feature>
<evidence type="ECO:0000256" key="1">
    <source>
        <dbReference type="ARBA" id="ARBA00004651"/>
    </source>
</evidence>